<keyword evidence="2 11" id="KW-0808">Transferase</keyword>
<organism evidence="13 14">
    <name type="scientific">Candidatus Yanofskybacteria bacterium GW2011_GWC1_48_11</name>
    <dbReference type="NCBI Taxonomy" id="1619027"/>
    <lineage>
        <taxon>Bacteria</taxon>
        <taxon>Candidatus Yanofskyibacteriota</taxon>
    </lineage>
</organism>
<keyword evidence="7" id="KW-0862">Zinc</keyword>
<comment type="similarity">
    <text evidence="1 11">Belongs to the DnaX/STICHEL family.</text>
</comment>
<evidence type="ECO:0000256" key="6">
    <source>
        <dbReference type="ARBA" id="ARBA00022741"/>
    </source>
</evidence>
<evidence type="ECO:0000256" key="7">
    <source>
        <dbReference type="ARBA" id="ARBA00022833"/>
    </source>
</evidence>
<dbReference type="InterPro" id="IPR050238">
    <property type="entry name" value="DNA_Rep/Repair_Clamp_Loader"/>
</dbReference>
<evidence type="ECO:0000313" key="14">
    <source>
        <dbReference type="Proteomes" id="UP000034462"/>
    </source>
</evidence>
<dbReference type="AlphaFoldDB" id="A0A837IQW1"/>
<evidence type="ECO:0000256" key="10">
    <source>
        <dbReference type="ARBA" id="ARBA00049244"/>
    </source>
</evidence>
<feature type="domain" description="AAA+ ATPase" evidence="12">
    <location>
        <begin position="34"/>
        <end position="179"/>
    </location>
</feature>
<dbReference type="NCBIfam" id="TIGR02397">
    <property type="entry name" value="dnaX_nterm"/>
    <property type="match status" value="1"/>
</dbReference>
<comment type="catalytic activity">
    <reaction evidence="10 11">
        <text>DNA(n) + a 2'-deoxyribonucleoside 5'-triphosphate = DNA(n+1) + diphosphate</text>
        <dbReference type="Rhea" id="RHEA:22508"/>
        <dbReference type="Rhea" id="RHEA-COMP:17339"/>
        <dbReference type="Rhea" id="RHEA-COMP:17340"/>
        <dbReference type="ChEBI" id="CHEBI:33019"/>
        <dbReference type="ChEBI" id="CHEBI:61560"/>
        <dbReference type="ChEBI" id="CHEBI:173112"/>
        <dbReference type="EC" id="2.7.7.7"/>
    </reaction>
</comment>
<keyword evidence="6 11" id="KW-0547">Nucleotide-binding</keyword>
<keyword evidence="4 11" id="KW-0235">DNA replication</keyword>
<dbReference type="InterPro" id="IPR003593">
    <property type="entry name" value="AAA+_ATPase"/>
</dbReference>
<evidence type="ECO:0000313" key="13">
    <source>
        <dbReference type="EMBL" id="KKU93363.1"/>
    </source>
</evidence>
<reference evidence="13 14" key="1">
    <citation type="journal article" date="2015" name="Nature">
        <title>rRNA introns, odd ribosomes, and small enigmatic genomes across a large radiation of phyla.</title>
        <authorList>
            <person name="Brown C.T."/>
            <person name="Hug L.A."/>
            <person name="Thomas B.C."/>
            <person name="Sharon I."/>
            <person name="Castelle C.J."/>
            <person name="Singh A."/>
            <person name="Wilkins M.J."/>
            <person name="Williams K.H."/>
            <person name="Banfield J.F."/>
        </authorList>
    </citation>
    <scope>NUCLEOTIDE SEQUENCE [LARGE SCALE GENOMIC DNA]</scope>
</reference>
<sequence>MVLYRKYRPKSFSEVTGQEHIVETLKNAVAGNLLSHAYLFSGPRGSGKTTLARLLAKAANCESARGPTKGEPCNACSSCEEINRGRAIDLVEIDAASNRGIDEMRELRDSVAFVPAKLKYKVFVIDEAHQLTKEAANALLKTLEEPPAHVLFILATTEAHKMIPTIASRCQRFDFRKLTVPEISGKLAEVTKAEKASVNKEALQLIALNAGGSLRDALGLLDKVLTFYSILDTKEPIGAAVIKDLLGLVDINLVGEFVQLLADKKAGEAIDFLNKNLQAGMDPQEFSKNLVRYLRHTLVLSINPELSHIFESELTPEQLERMVQQASQFSKDLLPNIVENFMRAEQEMKYASIVQLPLELAIVESCAKGLPADKVGE</sequence>
<dbReference type="GO" id="GO:0005524">
    <property type="term" value="F:ATP binding"/>
    <property type="evidence" value="ECO:0007669"/>
    <property type="project" value="UniProtKB-KW"/>
</dbReference>
<dbReference type="EC" id="2.7.7.7" evidence="11"/>
<dbReference type="CDD" id="cd00009">
    <property type="entry name" value="AAA"/>
    <property type="match status" value="1"/>
</dbReference>
<dbReference type="SUPFAM" id="SSF52540">
    <property type="entry name" value="P-loop containing nucleoside triphosphate hydrolases"/>
    <property type="match status" value="1"/>
</dbReference>
<dbReference type="InterPro" id="IPR012763">
    <property type="entry name" value="DNA_pol_III_sug/sutau_N"/>
</dbReference>
<dbReference type="Gene3D" id="1.20.272.10">
    <property type="match status" value="1"/>
</dbReference>
<proteinExistence type="inferred from homology"/>
<dbReference type="GO" id="GO:0009360">
    <property type="term" value="C:DNA polymerase III complex"/>
    <property type="evidence" value="ECO:0007669"/>
    <property type="project" value="InterPro"/>
</dbReference>
<dbReference type="PANTHER" id="PTHR11669">
    <property type="entry name" value="REPLICATION FACTOR C / DNA POLYMERASE III GAMMA-TAU SUBUNIT"/>
    <property type="match status" value="1"/>
</dbReference>
<dbReference type="Pfam" id="PF12169">
    <property type="entry name" value="DNA_pol3_gamma3"/>
    <property type="match status" value="1"/>
</dbReference>
<keyword evidence="3 11" id="KW-0548">Nucleotidyltransferase</keyword>
<protein>
    <recommendedName>
        <fullName evidence="11">DNA polymerase III subunit gamma/tau</fullName>
        <ecNumber evidence="11">2.7.7.7</ecNumber>
    </recommendedName>
</protein>
<dbReference type="GO" id="GO:0006261">
    <property type="term" value="P:DNA-templated DNA replication"/>
    <property type="evidence" value="ECO:0007669"/>
    <property type="project" value="TreeGrafter"/>
</dbReference>
<evidence type="ECO:0000256" key="5">
    <source>
        <dbReference type="ARBA" id="ARBA00022723"/>
    </source>
</evidence>
<dbReference type="GO" id="GO:0046872">
    <property type="term" value="F:metal ion binding"/>
    <property type="evidence" value="ECO:0007669"/>
    <property type="project" value="UniProtKB-KW"/>
</dbReference>
<dbReference type="EMBL" id="LCPH01000002">
    <property type="protein sequence ID" value="KKU93363.1"/>
    <property type="molecule type" value="Genomic_DNA"/>
</dbReference>
<dbReference type="InterPro" id="IPR045085">
    <property type="entry name" value="HLD_clamp_pol_III_gamma_tau"/>
</dbReference>
<dbReference type="FunFam" id="3.40.50.300:FF:000014">
    <property type="entry name" value="DNA polymerase III subunit gamma/tau"/>
    <property type="match status" value="1"/>
</dbReference>
<evidence type="ECO:0000256" key="1">
    <source>
        <dbReference type="ARBA" id="ARBA00006360"/>
    </source>
</evidence>
<evidence type="ECO:0000256" key="3">
    <source>
        <dbReference type="ARBA" id="ARBA00022695"/>
    </source>
</evidence>
<evidence type="ECO:0000256" key="8">
    <source>
        <dbReference type="ARBA" id="ARBA00022840"/>
    </source>
</evidence>
<dbReference type="SUPFAM" id="SSF48019">
    <property type="entry name" value="post-AAA+ oligomerization domain-like"/>
    <property type="match status" value="1"/>
</dbReference>
<name>A0A837IQW1_9BACT</name>
<keyword evidence="5" id="KW-0479">Metal-binding</keyword>
<comment type="function">
    <text evidence="11">DNA polymerase III is a complex, multichain enzyme responsible for most of the replicative synthesis in bacteria. This DNA polymerase also exhibits 3' to 5' exonuclease activity.</text>
</comment>
<keyword evidence="8 11" id="KW-0067">ATP-binding</keyword>
<evidence type="ECO:0000256" key="2">
    <source>
        <dbReference type="ARBA" id="ARBA00022679"/>
    </source>
</evidence>
<comment type="caution">
    <text evidence="13">The sequence shown here is derived from an EMBL/GenBank/DDBJ whole genome shotgun (WGS) entry which is preliminary data.</text>
</comment>
<accession>A0A837IQW1</accession>
<evidence type="ECO:0000259" key="12">
    <source>
        <dbReference type="SMART" id="SM00382"/>
    </source>
</evidence>
<comment type="subunit">
    <text evidence="11">DNA polymerase III contains a core (composed of alpha, epsilon and theta chains) that associates with a tau subunit. This core dimerizes to form the POLIII' complex. PolIII' associates with the gamma complex (composed of gamma, delta, delta', psi and chi chains) and with the beta chain to form the complete DNA polymerase III complex.</text>
</comment>
<dbReference type="Gene3D" id="3.40.50.300">
    <property type="entry name" value="P-loop containing nucleotide triphosphate hydrolases"/>
    <property type="match status" value="1"/>
</dbReference>
<dbReference type="Pfam" id="PF13177">
    <property type="entry name" value="DNA_pol3_delta2"/>
    <property type="match status" value="1"/>
</dbReference>
<keyword evidence="9 11" id="KW-0239">DNA-directed DNA polymerase</keyword>
<gene>
    <name evidence="11" type="primary">dnaX</name>
    <name evidence="13" type="ORF">UY25_C0002G0087</name>
</gene>
<dbReference type="GO" id="GO:0003677">
    <property type="term" value="F:DNA binding"/>
    <property type="evidence" value="ECO:0007669"/>
    <property type="project" value="InterPro"/>
</dbReference>
<dbReference type="NCBIfam" id="NF004046">
    <property type="entry name" value="PRK05563.1"/>
    <property type="match status" value="1"/>
</dbReference>
<dbReference type="PANTHER" id="PTHR11669:SF0">
    <property type="entry name" value="PROTEIN STICHEL-LIKE 2"/>
    <property type="match status" value="1"/>
</dbReference>
<dbReference type="InterPro" id="IPR022754">
    <property type="entry name" value="DNA_pol_III_gamma-3"/>
</dbReference>
<evidence type="ECO:0000256" key="11">
    <source>
        <dbReference type="RuleBase" id="RU364063"/>
    </source>
</evidence>
<dbReference type="Proteomes" id="UP000034462">
    <property type="component" value="Unassembled WGS sequence"/>
</dbReference>
<dbReference type="InterPro" id="IPR027417">
    <property type="entry name" value="P-loop_NTPase"/>
</dbReference>
<dbReference type="SMART" id="SM00382">
    <property type="entry name" value="AAA"/>
    <property type="match status" value="1"/>
</dbReference>
<evidence type="ECO:0000256" key="9">
    <source>
        <dbReference type="ARBA" id="ARBA00022932"/>
    </source>
</evidence>
<dbReference type="Gene3D" id="1.10.8.60">
    <property type="match status" value="1"/>
</dbReference>
<dbReference type="GO" id="GO:0003887">
    <property type="term" value="F:DNA-directed DNA polymerase activity"/>
    <property type="evidence" value="ECO:0007669"/>
    <property type="project" value="UniProtKB-KW"/>
</dbReference>
<dbReference type="InterPro" id="IPR008921">
    <property type="entry name" value="DNA_pol3_clamp-load_cplx_C"/>
</dbReference>
<dbReference type="Pfam" id="PF22608">
    <property type="entry name" value="DNAX_ATPase_lid"/>
    <property type="match status" value="1"/>
</dbReference>
<evidence type="ECO:0000256" key="4">
    <source>
        <dbReference type="ARBA" id="ARBA00022705"/>
    </source>
</evidence>